<protein>
    <submittedName>
        <fullName evidence="1">Uncharacterized protein</fullName>
    </submittedName>
</protein>
<evidence type="ECO:0000313" key="1">
    <source>
        <dbReference type="EMBL" id="KKN62201.1"/>
    </source>
</evidence>
<organism evidence="1">
    <name type="scientific">marine sediment metagenome</name>
    <dbReference type="NCBI Taxonomy" id="412755"/>
    <lineage>
        <taxon>unclassified sequences</taxon>
        <taxon>metagenomes</taxon>
        <taxon>ecological metagenomes</taxon>
    </lineage>
</organism>
<name>A0A0F9ULW2_9ZZZZ</name>
<dbReference type="AlphaFoldDB" id="A0A0F9ULW2"/>
<dbReference type="EMBL" id="LAZR01000633">
    <property type="protein sequence ID" value="KKN62201.1"/>
    <property type="molecule type" value="Genomic_DNA"/>
</dbReference>
<comment type="caution">
    <text evidence="1">The sequence shown here is derived from an EMBL/GenBank/DDBJ whole genome shotgun (WGS) entry which is preliminary data.</text>
</comment>
<accession>A0A0F9ULW2</accession>
<reference evidence="1" key="1">
    <citation type="journal article" date="2015" name="Nature">
        <title>Complex archaea that bridge the gap between prokaryotes and eukaryotes.</title>
        <authorList>
            <person name="Spang A."/>
            <person name="Saw J.H."/>
            <person name="Jorgensen S.L."/>
            <person name="Zaremba-Niedzwiedzka K."/>
            <person name="Martijn J."/>
            <person name="Lind A.E."/>
            <person name="van Eijk R."/>
            <person name="Schleper C."/>
            <person name="Guy L."/>
            <person name="Ettema T.J."/>
        </authorList>
    </citation>
    <scope>NUCLEOTIDE SEQUENCE</scope>
</reference>
<gene>
    <name evidence="1" type="ORF">LCGC14_0514800</name>
</gene>
<sequence>LMSRTREEIEKDANPSGERFGLPWRLLALILEVLLDLRDKK</sequence>
<proteinExistence type="predicted"/>
<feature type="non-terminal residue" evidence="1">
    <location>
        <position position="1"/>
    </location>
</feature>